<dbReference type="GO" id="GO:0046491">
    <property type="term" value="P:L-methylmalonyl-CoA metabolic process"/>
    <property type="evidence" value="ECO:0007669"/>
    <property type="project" value="TreeGrafter"/>
</dbReference>
<dbReference type="Gene3D" id="3.10.180.10">
    <property type="entry name" value="2,3-Dihydroxybiphenyl 1,2-Dioxygenase, domain 1"/>
    <property type="match status" value="1"/>
</dbReference>
<dbReference type="GO" id="GO:0051213">
    <property type="term" value="F:dioxygenase activity"/>
    <property type="evidence" value="ECO:0007669"/>
    <property type="project" value="UniProtKB-KW"/>
</dbReference>
<feature type="domain" description="VOC" evidence="2">
    <location>
        <begin position="3"/>
        <end position="147"/>
    </location>
</feature>
<evidence type="ECO:0000313" key="3">
    <source>
        <dbReference type="EMBL" id="PKW18575.1"/>
    </source>
</evidence>
<protein>
    <submittedName>
        <fullName evidence="3">Catechol 2,3-dioxygenase-like lactoylglutathione lyase family enzyme</fullName>
    </submittedName>
</protein>
<dbReference type="PANTHER" id="PTHR43048">
    <property type="entry name" value="METHYLMALONYL-COA EPIMERASE"/>
    <property type="match status" value="1"/>
</dbReference>
<gene>
    <name evidence="3" type="ORF">A8926_6674</name>
</gene>
<evidence type="ECO:0000256" key="1">
    <source>
        <dbReference type="ARBA" id="ARBA00022723"/>
    </source>
</evidence>
<dbReference type="InterPro" id="IPR004360">
    <property type="entry name" value="Glyas_Fos-R_dOase_dom"/>
</dbReference>
<reference evidence="3" key="1">
    <citation type="submission" date="2017-12" db="EMBL/GenBank/DDBJ databases">
        <title>Sequencing the genomes of 1000 Actinobacteria strains.</title>
        <authorList>
            <person name="Klenk H.-P."/>
        </authorList>
    </citation>
    <scope>NUCLEOTIDE SEQUENCE [LARGE SCALE GENOMIC DNA]</scope>
    <source>
        <strain evidence="3">DSM 44228</strain>
    </source>
</reference>
<evidence type="ECO:0000313" key="4">
    <source>
        <dbReference type="Proteomes" id="UP000233786"/>
    </source>
</evidence>
<dbReference type="InterPro" id="IPR037523">
    <property type="entry name" value="VOC_core"/>
</dbReference>
<dbReference type="STRING" id="994479.GCA_000194155_04785"/>
<proteinExistence type="predicted"/>
<name>A0A2N3Y6S9_SACSN</name>
<comment type="caution">
    <text evidence="3">The sequence shown here is derived from an EMBL/GenBank/DDBJ whole genome shotgun (WGS) entry which is preliminary data.</text>
</comment>
<dbReference type="GO" id="GO:0004493">
    <property type="term" value="F:methylmalonyl-CoA epimerase activity"/>
    <property type="evidence" value="ECO:0007669"/>
    <property type="project" value="TreeGrafter"/>
</dbReference>
<accession>A0A2N3Y6S9</accession>
<dbReference type="EMBL" id="PJNB01000001">
    <property type="protein sequence ID" value="PKW18575.1"/>
    <property type="molecule type" value="Genomic_DNA"/>
</dbReference>
<dbReference type="GO" id="GO:0016829">
    <property type="term" value="F:lyase activity"/>
    <property type="evidence" value="ECO:0007669"/>
    <property type="project" value="UniProtKB-KW"/>
</dbReference>
<dbReference type="AlphaFoldDB" id="A0A2N3Y6S9"/>
<keyword evidence="1" id="KW-0479">Metal-binding</keyword>
<dbReference type="InterPro" id="IPR029068">
    <property type="entry name" value="Glyas_Bleomycin-R_OHBP_Dase"/>
</dbReference>
<keyword evidence="4" id="KW-1185">Reference proteome</keyword>
<dbReference type="GO" id="GO:0046872">
    <property type="term" value="F:metal ion binding"/>
    <property type="evidence" value="ECO:0007669"/>
    <property type="project" value="UniProtKB-KW"/>
</dbReference>
<evidence type="ECO:0000259" key="2">
    <source>
        <dbReference type="PROSITE" id="PS51819"/>
    </source>
</evidence>
<organism evidence="3 4">
    <name type="scientific">Saccharopolyspora spinosa</name>
    <dbReference type="NCBI Taxonomy" id="60894"/>
    <lineage>
        <taxon>Bacteria</taxon>
        <taxon>Bacillati</taxon>
        <taxon>Actinomycetota</taxon>
        <taxon>Actinomycetes</taxon>
        <taxon>Pseudonocardiales</taxon>
        <taxon>Pseudonocardiaceae</taxon>
        <taxon>Saccharopolyspora</taxon>
    </lineage>
</organism>
<dbReference type="OrthoDB" id="2613830at2"/>
<dbReference type="PANTHER" id="PTHR43048:SF6">
    <property type="entry name" value="BLR8189 PROTEIN"/>
    <property type="match status" value="1"/>
</dbReference>
<sequence>MTDINHVGVTVGDIDAAVRWYTSVLGLELLAGPMHCDTTTTGAGRRADVFGTRWGAMKLAHLGTSNGGGVELFQFIDPPVREPDDNFAYWRIGPHHIALTVPDFDGTIERIVSSGGKQRTAVHDVHSGSLVCYCEDPWGNIVEIVSTSYRALSTATTK</sequence>
<dbReference type="Proteomes" id="UP000233786">
    <property type="component" value="Unassembled WGS sequence"/>
</dbReference>
<dbReference type="SUPFAM" id="SSF54593">
    <property type="entry name" value="Glyoxalase/Bleomycin resistance protein/Dihydroxybiphenyl dioxygenase"/>
    <property type="match status" value="1"/>
</dbReference>
<dbReference type="RefSeq" id="WP_010309988.1">
    <property type="nucleotide sequence ID" value="NZ_CP061007.1"/>
</dbReference>
<dbReference type="InterPro" id="IPR051785">
    <property type="entry name" value="MMCE/EMCE_epimerase"/>
</dbReference>
<dbReference type="PROSITE" id="PS51819">
    <property type="entry name" value="VOC"/>
    <property type="match status" value="1"/>
</dbReference>
<dbReference type="Pfam" id="PF00903">
    <property type="entry name" value="Glyoxalase"/>
    <property type="match status" value="1"/>
</dbReference>